<gene>
    <name evidence="2" type="ORF">AYBTSS11_LOCUS5046</name>
</gene>
<dbReference type="Proteomes" id="UP001189624">
    <property type="component" value="Chromosome 2"/>
</dbReference>
<feature type="domain" description="Survival Motor Neuron Gemin2-binding" evidence="1">
    <location>
        <begin position="4"/>
        <end position="29"/>
    </location>
</feature>
<dbReference type="AlphaFoldDB" id="A0AA86RUN1"/>
<evidence type="ECO:0000313" key="3">
    <source>
        <dbReference type="Proteomes" id="UP001189624"/>
    </source>
</evidence>
<reference evidence="2" key="1">
    <citation type="submission" date="2023-10" db="EMBL/GenBank/DDBJ databases">
        <authorList>
            <person name="Domelevo Entfellner J.-B."/>
        </authorList>
    </citation>
    <scope>NUCLEOTIDE SEQUENCE</scope>
</reference>
<dbReference type="InterPro" id="IPR049481">
    <property type="entry name" value="SMN_G2-BD"/>
</dbReference>
<evidence type="ECO:0000313" key="2">
    <source>
        <dbReference type="EMBL" id="CAJ1931069.1"/>
    </source>
</evidence>
<dbReference type="Pfam" id="PF20636">
    <property type="entry name" value="SMN_G2-BD"/>
    <property type="match status" value="1"/>
</dbReference>
<dbReference type="Gramene" id="rna-AYBTSS11_LOCUS5046">
    <property type="protein sequence ID" value="CAJ1931069.1"/>
    <property type="gene ID" value="gene-AYBTSS11_LOCUS5046"/>
</dbReference>
<sequence>MGKNEGDLWDDSALIAAFDHAIFTYKKMHISGKNKDASAQEAETVIGENASKVDFTSSDTTRDPETNDHVPATYVADSGGTSNVTKLKEDHHTESLLGQPCLDSTSGQGIQSGQNGYAYAEGVDDYNQLVAQYYELEEKRMKILEQLNQYGCLNYQNVAATSSSGVPYSNSVDYSMAAYQVSDPKAVCTCCPCYSQCQPAPCTSIPGCSLGGLSVGKPCNNPSVEMDHNKSFPCEDDKICKIAMGAAEKALSTIRTTISGDFNVTEGKEIINSEPEEINGPETDLTAVLNAWYSAGFYTGKYLVEQSIQNRRQI</sequence>
<organism evidence="2 3">
    <name type="scientific">Sphenostylis stenocarpa</name>
    <dbReference type="NCBI Taxonomy" id="92480"/>
    <lineage>
        <taxon>Eukaryota</taxon>
        <taxon>Viridiplantae</taxon>
        <taxon>Streptophyta</taxon>
        <taxon>Embryophyta</taxon>
        <taxon>Tracheophyta</taxon>
        <taxon>Spermatophyta</taxon>
        <taxon>Magnoliopsida</taxon>
        <taxon>eudicotyledons</taxon>
        <taxon>Gunneridae</taxon>
        <taxon>Pentapetalae</taxon>
        <taxon>rosids</taxon>
        <taxon>fabids</taxon>
        <taxon>Fabales</taxon>
        <taxon>Fabaceae</taxon>
        <taxon>Papilionoideae</taxon>
        <taxon>50 kb inversion clade</taxon>
        <taxon>NPAAA clade</taxon>
        <taxon>indigoferoid/millettioid clade</taxon>
        <taxon>Phaseoleae</taxon>
        <taxon>Sphenostylis</taxon>
    </lineage>
</organism>
<protein>
    <recommendedName>
        <fullName evidence="1">Survival Motor Neuron Gemin2-binding domain-containing protein</fullName>
    </recommendedName>
</protein>
<name>A0AA86RUN1_9FABA</name>
<dbReference type="PANTHER" id="PTHR39267">
    <property type="entry name" value="SURVIVAL MOTOR NEURON-LIKE PROTEIN 1"/>
    <property type="match status" value="1"/>
</dbReference>
<dbReference type="CDD" id="cd22851">
    <property type="entry name" value="SMN_N"/>
    <property type="match status" value="1"/>
</dbReference>
<keyword evidence="3" id="KW-1185">Reference proteome</keyword>
<accession>A0AA86RUN1</accession>
<dbReference type="InterPro" id="IPR040424">
    <property type="entry name" value="Smn1"/>
</dbReference>
<dbReference type="EMBL" id="OY731399">
    <property type="protein sequence ID" value="CAJ1931069.1"/>
    <property type="molecule type" value="Genomic_DNA"/>
</dbReference>
<dbReference type="PANTHER" id="PTHR39267:SF1">
    <property type="entry name" value="SURVIVAL MOTOR NEURON PROTEIN"/>
    <property type="match status" value="1"/>
</dbReference>
<proteinExistence type="predicted"/>
<evidence type="ECO:0000259" key="1">
    <source>
        <dbReference type="Pfam" id="PF20636"/>
    </source>
</evidence>